<comment type="caution">
    <text evidence="7">The sequence shown here is derived from an EMBL/GenBank/DDBJ whole genome shotgun (WGS) entry which is preliminary data.</text>
</comment>
<dbReference type="SMART" id="SM00363">
    <property type="entry name" value="S4"/>
    <property type="match status" value="1"/>
</dbReference>
<evidence type="ECO:0000256" key="1">
    <source>
        <dbReference type="ARBA" id="ARBA00000073"/>
    </source>
</evidence>
<dbReference type="InterPro" id="IPR006145">
    <property type="entry name" value="PsdUridine_synth_RsuA/RluA"/>
</dbReference>
<dbReference type="Proteomes" id="UP001154265">
    <property type="component" value="Unassembled WGS sequence"/>
</dbReference>
<dbReference type="PANTHER" id="PTHR21600:SF44">
    <property type="entry name" value="RIBOSOMAL LARGE SUBUNIT PSEUDOURIDINE SYNTHASE D"/>
    <property type="match status" value="1"/>
</dbReference>
<dbReference type="Gene3D" id="3.10.290.10">
    <property type="entry name" value="RNA-binding S4 domain"/>
    <property type="match status" value="1"/>
</dbReference>
<evidence type="ECO:0000313" key="8">
    <source>
        <dbReference type="Proteomes" id="UP001154265"/>
    </source>
</evidence>
<evidence type="ECO:0000256" key="4">
    <source>
        <dbReference type="PROSITE-ProRule" id="PRU00182"/>
    </source>
</evidence>
<keyword evidence="8" id="KW-1185">Reference proteome</keyword>
<dbReference type="Pfam" id="PF01479">
    <property type="entry name" value="S4"/>
    <property type="match status" value="1"/>
</dbReference>
<evidence type="ECO:0000256" key="5">
    <source>
        <dbReference type="RuleBase" id="RU362028"/>
    </source>
</evidence>
<dbReference type="PROSITE" id="PS01129">
    <property type="entry name" value="PSI_RLU"/>
    <property type="match status" value="1"/>
</dbReference>
<reference evidence="7" key="1">
    <citation type="journal article" date="2022" name="Genome Biol. Evol.">
        <title>A New Gene Family Diagnostic for Intracellular Biomineralization of Amorphous Ca Carbonates by Cyanobacteria.</title>
        <authorList>
            <person name="Benzerara K."/>
            <person name="Duprat E."/>
            <person name="Bitard-Feildel T."/>
            <person name="Caumes G."/>
            <person name="Cassier-Chauvat C."/>
            <person name="Chauvat F."/>
            <person name="Dezi M."/>
            <person name="Diop S.I."/>
            <person name="Gaschignard G."/>
            <person name="Gorgen S."/>
            <person name="Gugger M."/>
            <person name="Lopez-Garcia P."/>
            <person name="Millet M."/>
            <person name="Skouri-Panet F."/>
            <person name="Moreira D."/>
            <person name="Callebaut I."/>
        </authorList>
    </citation>
    <scope>NUCLEOTIDE SEQUENCE</scope>
    <source>
        <strain evidence="7">G9</strain>
    </source>
</reference>
<comment type="function">
    <text evidence="5">Responsible for synthesis of pseudouridine from uracil.</text>
</comment>
<dbReference type="InterPro" id="IPR006225">
    <property type="entry name" value="PsdUridine_synth_RluC/D"/>
</dbReference>
<dbReference type="InterPro" id="IPR020103">
    <property type="entry name" value="PsdUridine_synth_cat_dom_sf"/>
</dbReference>
<accession>A0ABT6EZW5</accession>
<dbReference type="SUPFAM" id="SSF55120">
    <property type="entry name" value="Pseudouridine synthase"/>
    <property type="match status" value="1"/>
</dbReference>
<dbReference type="EMBL" id="JAKKUT010000002">
    <property type="protein sequence ID" value="MDG2991118.1"/>
    <property type="molecule type" value="Genomic_DNA"/>
</dbReference>
<keyword evidence="4" id="KW-0694">RNA-binding</keyword>
<comment type="similarity">
    <text evidence="2 5">Belongs to the pseudouridine synthase RluA family.</text>
</comment>
<evidence type="ECO:0000256" key="3">
    <source>
        <dbReference type="ARBA" id="ARBA00023235"/>
    </source>
</evidence>
<comment type="catalytic activity">
    <reaction evidence="1 5">
        <text>a uridine in RNA = a pseudouridine in RNA</text>
        <dbReference type="Rhea" id="RHEA:48348"/>
        <dbReference type="Rhea" id="RHEA-COMP:12068"/>
        <dbReference type="Rhea" id="RHEA-COMP:12069"/>
        <dbReference type="ChEBI" id="CHEBI:65314"/>
        <dbReference type="ChEBI" id="CHEBI:65315"/>
    </reaction>
</comment>
<evidence type="ECO:0000259" key="6">
    <source>
        <dbReference type="SMART" id="SM00363"/>
    </source>
</evidence>
<dbReference type="Gene3D" id="3.30.2350.10">
    <property type="entry name" value="Pseudouridine synthase"/>
    <property type="match status" value="1"/>
</dbReference>
<reference evidence="7" key="2">
    <citation type="submission" date="2022-01" db="EMBL/GenBank/DDBJ databases">
        <authorList>
            <person name="Zivanovic Y."/>
            <person name="Moreira D."/>
            <person name="Lopez-Garcia P."/>
        </authorList>
    </citation>
    <scope>NUCLEOTIDE SEQUENCE</scope>
    <source>
        <strain evidence="7">G9</strain>
    </source>
</reference>
<dbReference type="CDD" id="cd02869">
    <property type="entry name" value="PseudoU_synth_RluA_like"/>
    <property type="match status" value="1"/>
</dbReference>
<dbReference type="SUPFAM" id="SSF55174">
    <property type="entry name" value="Alpha-L RNA-binding motif"/>
    <property type="match status" value="1"/>
</dbReference>
<dbReference type="InterPro" id="IPR006224">
    <property type="entry name" value="PsdUridine_synth_RluA-like_CS"/>
</dbReference>
<organism evidence="7 8">
    <name type="scientific">Candidatus Synechococcus calcipolaris G9</name>
    <dbReference type="NCBI Taxonomy" id="1497997"/>
    <lineage>
        <taxon>Bacteria</taxon>
        <taxon>Bacillati</taxon>
        <taxon>Cyanobacteriota</taxon>
        <taxon>Cyanophyceae</taxon>
        <taxon>Synechococcales</taxon>
        <taxon>Synechococcaceae</taxon>
        <taxon>Synechococcus</taxon>
    </lineage>
</organism>
<dbReference type="RefSeq" id="WP_277866998.1">
    <property type="nucleotide sequence ID" value="NZ_JAKKUT010000002.1"/>
</dbReference>
<dbReference type="PANTHER" id="PTHR21600">
    <property type="entry name" value="MITOCHONDRIAL RNA PSEUDOURIDINE SYNTHASE"/>
    <property type="match status" value="1"/>
</dbReference>
<dbReference type="PROSITE" id="PS50889">
    <property type="entry name" value="S4"/>
    <property type="match status" value="1"/>
</dbReference>
<dbReference type="InterPro" id="IPR002942">
    <property type="entry name" value="S4_RNA-bd"/>
</dbReference>
<dbReference type="NCBIfam" id="TIGR00005">
    <property type="entry name" value="rluA_subfam"/>
    <property type="match status" value="1"/>
</dbReference>
<proteinExistence type="inferred from homology"/>
<dbReference type="EC" id="5.4.99.-" evidence="5"/>
<dbReference type="InterPro" id="IPR036986">
    <property type="entry name" value="S4_RNA-bd_sf"/>
</dbReference>
<gene>
    <name evidence="7" type="ORF">L3556_09290</name>
</gene>
<feature type="domain" description="RNA-binding S4" evidence="6">
    <location>
        <begin position="16"/>
        <end position="76"/>
    </location>
</feature>
<sequence length="308" mass="34125">MSNSRFFEINHDGIGQRLDRFLAAECPDLSRSRLQQLIGEGQVQINDQVCQTKKHILQRGDRLALIVPAAVPLDIAPETMELDILFEDEQLLVLNKPAGLVVHPAPGHYQGTLVHGLLAHCPNLGGIGGVQRPGIVHRLDKDTTGVMVVAKTDRALGHLQGQLKTRTMQRQYLGVVYGTPKTQQGTIDLAIGRHPGDRKKMAVVPPEKGRSAVTHWQIKASFAPYHLIHFRLETGRTHQIRVHAAHMGWPIVGDPLYGHSPRLRVKIPGQILHAQTLTLIHPISEEELTFEAPLPQHFSKVLAYLGSI</sequence>
<protein>
    <recommendedName>
        <fullName evidence="5">Pseudouridine synthase</fullName>
        <ecNumber evidence="5">5.4.99.-</ecNumber>
    </recommendedName>
</protein>
<name>A0ABT6EZW5_9SYNE</name>
<evidence type="ECO:0000256" key="2">
    <source>
        <dbReference type="ARBA" id="ARBA00010876"/>
    </source>
</evidence>
<evidence type="ECO:0000313" key="7">
    <source>
        <dbReference type="EMBL" id="MDG2991118.1"/>
    </source>
</evidence>
<keyword evidence="3 5" id="KW-0413">Isomerase</keyword>
<dbReference type="CDD" id="cd00165">
    <property type="entry name" value="S4"/>
    <property type="match status" value="1"/>
</dbReference>
<dbReference type="InterPro" id="IPR050188">
    <property type="entry name" value="RluA_PseudoU_synthase"/>
</dbReference>
<dbReference type="Pfam" id="PF00849">
    <property type="entry name" value="PseudoU_synth_2"/>
    <property type="match status" value="1"/>
</dbReference>